<gene>
    <name evidence="6" type="primary">repA</name>
    <name evidence="6" type="ORF">AB6T85_22370</name>
</gene>
<feature type="region of interest" description="Disordered" evidence="5">
    <location>
        <begin position="29"/>
        <end position="62"/>
    </location>
</feature>
<dbReference type="NCBIfam" id="NF040977">
    <property type="entry name" value="RepA_IncFII_LM"/>
    <property type="match status" value="1"/>
</dbReference>
<organism evidence="6 7">
    <name type="scientific">Erwinia aeris</name>
    <dbReference type="NCBI Taxonomy" id="3239803"/>
    <lineage>
        <taxon>Bacteria</taxon>
        <taxon>Pseudomonadati</taxon>
        <taxon>Pseudomonadota</taxon>
        <taxon>Gammaproteobacteria</taxon>
        <taxon>Enterobacterales</taxon>
        <taxon>Erwiniaceae</taxon>
        <taxon>Erwinia</taxon>
    </lineage>
</organism>
<evidence type="ECO:0000256" key="2">
    <source>
        <dbReference type="ARBA" id="ARBA00008256"/>
    </source>
</evidence>
<evidence type="ECO:0000313" key="6">
    <source>
        <dbReference type="EMBL" id="MEY8773152.1"/>
    </source>
</evidence>
<evidence type="ECO:0000256" key="3">
    <source>
        <dbReference type="ARBA" id="ARBA00022689"/>
    </source>
</evidence>
<evidence type="ECO:0000256" key="4">
    <source>
        <dbReference type="ARBA" id="ARBA00022705"/>
    </source>
</evidence>
<dbReference type="RefSeq" id="WP_369896758.1">
    <property type="nucleotide sequence ID" value="NZ_JBGFFX010000019.1"/>
</dbReference>
<keyword evidence="4" id="KW-0235">DNA replication</keyword>
<dbReference type="Pfam" id="PF02387">
    <property type="entry name" value="IncFII_repA"/>
    <property type="match status" value="1"/>
</dbReference>
<accession>A0ABV4EDY6</accession>
<evidence type="ECO:0000313" key="7">
    <source>
        <dbReference type="Proteomes" id="UP001565243"/>
    </source>
</evidence>
<comment type="caution">
    <text evidence="6">The sequence shown here is derived from an EMBL/GenBank/DDBJ whole genome shotgun (WGS) entry which is preliminary data.</text>
</comment>
<sequence length="352" mass="41344">MNQKNKHSVEFSDIESFEGLTPSFINWLKNHTSPDPQESLTLRDGSAPARKTRRRRGTHSTACQCPNPRWFRPDNFKKLPGEIGHGYNRLVRRDRKTGELSLRIRISRHPYFVQLREEVGRQRDFRPERENLLDAIVPLMVSTVDKATHIDTINLSKMAWQLSDKDDKGNVVNKVTVTRVCRLLQHMMEFGLLALPEGVTWDPFNRKWFPKHVVLTARLWEMIGVDLDKLYAEQAEYVMAEAEGWITRDEDGHAEEISVRTARKRWYERMRHATLVRRREAALKGKRDKKLKKLAEQPFDDRVYAMSDHLMRTLPRDELHALSPREFAQRVYSHLYQLDLGLEREAGPPDYH</sequence>
<keyword evidence="7" id="KW-1185">Reference proteome</keyword>
<reference evidence="6 7" key="1">
    <citation type="submission" date="2024-07" db="EMBL/GenBank/DDBJ databases">
        <authorList>
            <person name="Hebao G."/>
        </authorList>
    </citation>
    <scope>NUCLEOTIDE SEQUENCE [LARGE SCALE GENOMIC DNA]</scope>
    <source>
        <strain evidence="6 7">ACCC 02193</strain>
    </source>
</reference>
<name>A0ABV4EDY6_9GAMM</name>
<comment type="function">
    <text evidence="1">This protein is essential for plasmid replication; it is involved in copy control functions.</text>
</comment>
<dbReference type="InterPro" id="IPR003446">
    <property type="entry name" value="Plasmid_replication_init_RepA"/>
</dbReference>
<protein>
    <submittedName>
        <fullName evidence="6">Plasmid replication initiator RepA</fullName>
    </submittedName>
</protein>
<dbReference type="EMBL" id="JBGFFX010000019">
    <property type="protein sequence ID" value="MEY8773152.1"/>
    <property type="molecule type" value="Genomic_DNA"/>
</dbReference>
<evidence type="ECO:0000256" key="1">
    <source>
        <dbReference type="ARBA" id="ARBA00002740"/>
    </source>
</evidence>
<feature type="compositionally biased region" description="Polar residues" evidence="5">
    <location>
        <begin position="29"/>
        <end position="40"/>
    </location>
</feature>
<comment type="similarity">
    <text evidence="2">Belongs to the IncFII RepA family.</text>
</comment>
<dbReference type="Proteomes" id="UP001565243">
    <property type="component" value="Unassembled WGS sequence"/>
</dbReference>
<keyword evidence="3" id="KW-0615">Plasmid copy control</keyword>
<evidence type="ECO:0000256" key="5">
    <source>
        <dbReference type="SAM" id="MobiDB-lite"/>
    </source>
</evidence>
<proteinExistence type="inferred from homology"/>